<feature type="region of interest" description="Disordered" evidence="2">
    <location>
        <begin position="3556"/>
        <end position="3575"/>
    </location>
</feature>
<feature type="region of interest" description="Disordered" evidence="2">
    <location>
        <begin position="2382"/>
        <end position="2401"/>
    </location>
</feature>
<feature type="compositionally biased region" description="Basic and acidic residues" evidence="2">
    <location>
        <begin position="2717"/>
        <end position="2727"/>
    </location>
</feature>
<feature type="region of interest" description="Disordered" evidence="2">
    <location>
        <begin position="1766"/>
        <end position="1789"/>
    </location>
</feature>
<feature type="compositionally biased region" description="Polar residues" evidence="2">
    <location>
        <begin position="60"/>
        <end position="71"/>
    </location>
</feature>
<feature type="region of interest" description="Disordered" evidence="2">
    <location>
        <begin position="3644"/>
        <end position="3674"/>
    </location>
</feature>
<feature type="compositionally biased region" description="Polar residues" evidence="2">
    <location>
        <begin position="3607"/>
        <end position="3616"/>
    </location>
</feature>
<feature type="region of interest" description="Disordered" evidence="2">
    <location>
        <begin position="2083"/>
        <end position="2103"/>
    </location>
</feature>
<organism evidence="3 4">
    <name type="scientific">Porcisia hertigi</name>
    <dbReference type="NCBI Taxonomy" id="2761500"/>
    <lineage>
        <taxon>Eukaryota</taxon>
        <taxon>Discoba</taxon>
        <taxon>Euglenozoa</taxon>
        <taxon>Kinetoplastea</taxon>
        <taxon>Metakinetoplastina</taxon>
        <taxon>Trypanosomatida</taxon>
        <taxon>Trypanosomatidae</taxon>
        <taxon>Leishmaniinae</taxon>
        <taxon>Porcisia</taxon>
    </lineage>
</organism>
<feature type="region of interest" description="Disordered" evidence="2">
    <location>
        <begin position="3581"/>
        <end position="3628"/>
    </location>
</feature>
<evidence type="ECO:0000256" key="1">
    <source>
        <dbReference type="ARBA" id="ARBA00022737"/>
    </source>
</evidence>
<feature type="compositionally biased region" description="Polar residues" evidence="2">
    <location>
        <begin position="1779"/>
        <end position="1789"/>
    </location>
</feature>
<dbReference type="OrthoDB" id="249916at2759"/>
<proteinExistence type="predicted"/>
<name>A0A836LJX8_9TRYP</name>
<dbReference type="Proteomes" id="UP000674318">
    <property type="component" value="Unassembled WGS sequence"/>
</dbReference>
<protein>
    <submittedName>
        <fullName evidence="3">Uncharacterized protein</fullName>
    </submittedName>
</protein>
<feature type="region of interest" description="Disordered" evidence="2">
    <location>
        <begin position="2892"/>
        <end position="2939"/>
    </location>
</feature>
<dbReference type="InterPro" id="IPR036322">
    <property type="entry name" value="WD40_repeat_dom_sf"/>
</dbReference>
<evidence type="ECO:0000256" key="2">
    <source>
        <dbReference type="SAM" id="MobiDB-lite"/>
    </source>
</evidence>
<feature type="region of interest" description="Disordered" evidence="2">
    <location>
        <begin position="1513"/>
        <end position="1552"/>
    </location>
</feature>
<feature type="compositionally biased region" description="Polar residues" evidence="2">
    <location>
        <begin position="3414"/>
        <end position="3425"/>
    </location>
</feature>
<feature type="compositionally biased region" description="Polar residues" evidence="2">
    <location>
        <begin position="3194"/>
        <end position="3205"/>
    </location>
</feature>
<keyword evidence="1" id="KW-0677">Repeat</keyword>
<sequence length="3739" mass="396580">MDNPIFSLLPKTAGFTAETLSPSAVGVVTAAAAAPLPGNLPATPDFSHHSRLESAAAKASENTPAGKSSSRADVPTFTGGEPPAVPVPEVRGTERESVTLPSSGVPPPSILLIALADLEVLQQSFCAHALVTPLKEQLHEFKQLVAASMRSELMHRHTESSVGDFATEARGDPGIYAKDTGVAAGESEKAASDGSEDEPAAVLSAVQVRDVAAHAALRAAHGYLYGSESLPVGVPVVHLQRARREWVAQYHTEHVQPRLLQAQRRLFEAWSQQQQRQWLQQSVANKRTGTRAEARDPSVLNHAMTPLALCAALRPVYWRNITTEWSNAGSATTITTDPATAVALPVKAGETTGSNTSVPPRRCPQSPTNCGRTGLPLHALSPAKAVWDFDLYDDLALAVSVEQREMMVHQTTSRIAIDATDVNESALTGFAPSTPPLSTTAAAGASTAPLTALSAPPMLLGRSGDLYQMQLTLPVFVYVVSRYLFIAQYGSYFPAGLFSRALLDPFYFPDASQCTPEYALRAAPVLRQEAKRVYASYTAQLADVHRCFPEGRRSTVVPLSPRDTYHLWALLCPPQRQDLSGRWKPLPWGQLVPEEEEALLAEEYKSAARVDQRVGEGSLFLEEPLLSYPHARAARQTYRRRLQQLAQHPSVLDEVSRLLSRCEDVAFRFFSTIDTEQKGYITWEAFTNALIEEADVVDYRRKVSERAANLTRSSASVFDRYIVEPLAPVLVRLGYTGNIFEVRHSASLVMLEGSIDYAVCDGTQLGSIHQRFLVRPMEVLCKEMEGGDSFDSFGRPIGRMGSGLDRDGGDRAHRRQSASLVAVDEGYDESLRRRPWRHNQRPPRVYIRYEDGRRLQESTALSLLQQLGRSPTTGVGMAADEGGSEGDEEGEATKTRSHQSEKLVCLEGALLVEGVSPLVPLPVFVARSNDMLLRFYATSRAVQSMPEAGALRCSETVASMDWAAGGSGECRFSSHGVVTPTDGAAPSAHASSSPIASLPPHRRMHHDRLSVPRQEYLLLGTRSGTIILVDLYAVLNRVPRLATLAAFQDADNVRAASSHPADKGAGVVGGNSGVASPTSAITGAANTLSERIGNSSNAWTGYRALAQRTYYGDIRTFTVHTRQVHKPGALVSSVMAVATSGLVVSSGLDGDVFTMRLAYSPAWMASTGAQRTPYRGIFGVATPTTDTNRPLVRIEVLHRVHVCDTGVRLAIPIPLLSLLAVHTVTNKVFLYHTSVLPTAPALVDGGCGNAASAQVSNAVSLPLLAASEGAGVVTGSGVATVAVEPPVTLPRLELYDASAPHLRSIVTMVLVEGLDQLITVDCSGYVKVWSVRQAQPITSFYAWAPFNVSYNNSVGGAGRPTGLASFQGITASALQNSSASGAKMSACGASSSSAVSLLRMTKNSIEAEVEGAEYRLQPCRSAAYNYAGRQLFVMGSNNAAHCFFLSGQSSVRAHTEPLRVLLVDAATAPQASGVHRRLISLSSADCRFWTLLTGAMVLGIRVSSAEYRHLMDSSTAASNRGKSTTSVISKERQRLESRGGRSNSRRGVNSRSGYSTRIQAAFNSAFLTSSYSTVTTGERQRLLPPSVDDVMEAVSARPFSGLHRSHRFIAKSHDAAPAVNRSSKRGESALGAGAAPSQLLSLVGLPHGSSTTPDNSSSGGIGQGGGGDDDTDGLMSVTRDQNVLLSDIRCACLGGGGQWVSYALAQGDIRLHRCDSGRLLRTFTTTPPFTEDLVEAAMQYQHLFSSITTAATMNIMSAGLSAARSSGGGGGASGASSSLTTTPPRAPSVMNTAAQLTPPAYAQAVALVLHQILTNTSGVSAGSAAAAPASTTSGEVTDQLSRNVHREPLHMLYLDNSHELLVVYADGLLRVFSLLSYSPTASRVIVSRTLVYRAMRQVQRVLASLNRPASAVHYRTAAAGIQISGASSTRLAAGPSGGLLEELLKTGGIKGADVDLCDAEDGEGRIGDVASGSSNSRRVLRTPRSGGAGGSVAGGRLNGVGAAETMPPAAAAASPVFLKPAMNTMQALIVSLPEHKIDPDVVLLATASPPLGLVCLVHASGLVTVLDTQSRGEAGSGARMRTMLSSSDGMDNETGGYSGGAEPHTQSVRAQACVVAHAFMTTDEVTAATFLGAYPCLVLADRQRRLSFHLMRGSSVLALLGELAEEVEKDSVACASRSREQVRAEGCRNAALLGLPCDSVVGRRGAEEESNAAQQSFTLAWTVSIDDTCASQRALGHVTALTFDALYATLYVGTSQGYIFSYLVRRFLTAFQLTPVFLRGANGVDASTYAAELQRALTTAHPGASPGSGGNITFLQNYLRVVFGLPQDVLAQMEGTSCSTPQKPHISSSSHATSPASTSPNPPPKDASSIVDVYKRHRDIFQSSWSDTPAQQRDTNGGGTHATTLSRISTPCTSSEVFIAAAVLHDAVARMMTVASAVPAAGKTRPGTSAAPMKAQPWWFMSAGKTVQEYVARKCGCNTTQIGTGESAGAATASAAGHGASSDVDSRSTGSGELELDANGVMLLREWVAAALTEQRLFQQHHTGDAESVQGAQQPPQQSGRNSTALSDTQGGGGDAFSRRSLSNSSGFTALPPMPSSIEGRAVPDSGAARVDADRGLGAGGVGNETRAPAALTSEQLAEALVQEVEEELLFGVSVTTTKMTTGISATPPPAFTPEEEATPSNPITDTWVECLFTRHAVCITSRSPLSLLTPPAMLERARRERQDRRGRITAAAASGNAAGSGSEALEWDAYVEGTLPNYLTEILNHPNHVLTMSEQQALQQRSITTLKCRRNGYLCIGHADGGVTLWTPYACARLESLCPSTTLVSTLDRLVASVKAQFHYAVERAVAQRQRIAYEGALTNAPQGEEEEVAYMKNRIRTMLLGFHLDKLQSEGTGDEGRKGSAADKLTHRDQDTECQSSQSTPGTRALHHHSPGSPVAERRDSVLVSADGGTHCAAKSGVPAQPFVYGSIEAELLTMRPLLCLLLGVSSPAQLRARQLSLEDLFFLPLQMRSIAFFEGFNPQCYDMAVDVAMHRLQRELIEVSNESATEQPHFAGRVFPDALTAAVVQGVSTVSASVTPLASHDPRYGSSHGLDAVWSRQGVTSGHLCRTRLRSIYDYRLSSLVQAWCNGADLLHHGASGAADFPGALRLLLHRAMEGLPHLSDAAAAENSSCAEGNEVKTHGRASSVGFGPSGATQGTTAQTDPAHSVLPKTFVTADSTAQADGEYYEVCHALQVAEVKAETLWEVEELDRVYQQLQNFIATADASPMTRRPWGEAGLSGVGESHPAQLPRLSTAAVADAVSRQLRRGIEMRVTALSNRMVAASLLRDIKIRFRPPPPPPPPTRAAQLPPAAFQQSGAVGWVLHVLHEQARQAFRQPRLTWKQPAPSLPTRSLASTSKPSLSNEPIRERESQSDPTALSETASASYHEKPLPTFSNSAPPFTLPHIGGDGPLYAGLVSCSNASDATVFITEMPRDASDVAVGFGASLLTPAPTPLHSSGKTATASTARIGMCDSSSLSSRRLSNPDESLLYNVEATLPPQKGERSLLLLPVADGASPNSCEGHQRSTFGARNTRMLGRNHSDQAVPSMPDRAPLASHLLPSPSHLETASSPTNAGLHSHTGHSKGSAQQRLFPLVALHRTTLARTGSGAAAPHQRRSTSRGLGGTKDSTGGRTVTASALPSAAAPATAAMPTLRPATAVGTGGVRRGARAEERLQRSRAATVQSFTYYSLLSKAATTK</sequence>
<dbReference type="PANTHER" id="PTHR44324:SF5">
    <property type="entry name" value="EF-HAND DOMAIN-CONTAINING PROTEIN"/>
    <property type="match status" value="1"/>
</dbReference>
<feature type="compositionally biased region" description="Polar residues" evidence="2">
    <location>
        <begin position="2915"/>
        <end position="2924"/>
    </location>
</feature>
<keyword evidence="4" id="KW-1185">Reference proteome</keyword>
<accession>A0A836LJX8</accession>
<dbReference type="RefSeq" id="XP_067759412.1">
    <property type="nucleotide sequence ID" value="XM_067902391.1"/>
</dbReference>
<dbReference type="EMBL" id="JAFJZO010000007">
    <property type="protein sequence ID" value="KAG5510940.1"/>
    <property type="molecule type" value="Genomic_DNA"/>
</dbReference>
<feature type="region of interest" description="Disordered" evidence="2">
    <location>
        <begin position="2540"/>
        <end position="2606"/>
    </location>
</feature>
<feature type="region of interest" description="Disordered" evidence="2">
    <location>
        <begin position="3173"/>
        <end position="3207"/>
    </location>
</feature>
<dbReference type="PANTHER" id="PTHR44324">
    <property type="entry name" value="WD40 REPEAT DOMAIN 95"/>
    <property type="match status" value="1"/>
</dbReference>
<feature type="compositionally biased region" description="Low complexity" evidence="2">
    <location>
        <begin position="984"/>
        <end position="999"/>
    </location>
</feature>
<feature type="compositionally biased region" description="Low complexity" evidence="2">
    <location>
        <begin position="1540"/>
        <end position="1552"/>
    </location>
</feature>
<feature type="region of interest" description="Disordered" evidence="2">
    <location>
        <begin position="1642"/>
        <end position="1675"/>
    </location>
</feature>
<feature type="region of interest" description="Disordered" evidence="2">
    <location>
        <begin position="981"/>
        <end position="1003"/>
    </location>
</feature>
<feature type="region of interest" description="Disordered" evidence="2">
    <location>
        <begin position="2334"/>
        <end position="2369"/>
    </location>
</feature>
<dbReference type="SUPFAM" id="SSF50978">
    <property type="entry name" value="WD40 repeat-like"/>
    <property type="match status" value="1"/>
</dbReference>
<feature type="compositionally biased region" description="Polar residues" evidence="2">
    <location>
        <begin position="3557"/>
        <end position="3571"/>
    </location>
</feature>
<feature type="compositionally biased region" description="Low complexity" evidence="2">
    <location>
        <begin position="3593"/>
        <end position="3606"/>
    </location>
</feature>
<dbReference type="InterPro" id="IPR051242">
    <property type="entry name" value="WD-EF-hand_domain"/>
</dbReference>
<feature type="compositionally biased region" description="Basic and acidic residues" evidence="2">
    <location>
        <begin position="1529"/>
        <end position="1539"/>
    </location>
</feature>
<feature type="region of interest" description="Disordered" evidence="2">
    <location>
        <begin position="40"/>
        <end position="103"/>
    </location>
</feature>
<feature type="region of interest" description="Disordered" evidence="2">
    <location>
        <begin position="1967"/>
        <end position="1993"/>
    </location>
</feature>
<feature type="compositionally biased region" description="Polar residues" evidence="2">
    <location>
        <begin position="3390"/>
        <end position="3404"/>
    </location>
</feature>
<feature type="region of interest" description="Disordered" evidence="2">
    <location>
        <begin position="3378"/>
        <end position="3437"/>
    </location>
</feature>
<comment type="caution">
    <text evidence="3">The sequence shown here is derived from an EMBL/GenBank/DDBJ whole genome shotgun (WGS) entry which is preliminary data.</text>
</comment>
<feature type="compositionally biased region" description="Basic and acidic residues" evidence="2">
    <location>
        <begin position="2892"/>
        <end position="2913"/>
    </location>
</feature>
<gene>
    <name evidence="3" type="ORF">JKF63_06441</name>
</gene>
<feature type="compositionally biased region" description="Polar residues" evidence="2">
    <location>
        <begin position="2550"/>
        <end position="2569"/>
    </location>
</feature>
<feature type="compositionally biased region" description="Polar residues" evidence="2">
    <location>
        <begin position="1648"/>
        <end position="1658"/>
    </location>
</feature>
<feature type="compositionally biased region" description="Polar residues" evidence="2">
    <location>
        <begin position="1513"/>
        <end position="1528"/>
    </location>
</feature>
<feature type="region of interest" description="Disordered" evidence="2">
    <location>
        <begin position="870"/>
        <end position="899"/>
    </location>
</feature>
<feature type="region of interest" description="Disordered" evidence="2">
    <location>
        <begin position="2717"/>
        <end position="2736"/>
    </location>
</feature>
<evidence type="ECO:0000313" key="4">
    <source>
        <dbReference type="Proteomes" id="UP000674318"/>
    </source>
</evidence>
<dbReference type="GeneID" id="94292468"/>
<evidence type="ECO:0000313" key="3">
    <source>
        <dbReference type="EMBL" id="KAG5510940.1"/>
    </source>
</evidence>
<reference evidence="3 4" key="1">
    <citation type="submission" date="2021-02" db="EMBL/GenBank/DDBJ databases">
        <title>Porcisia hertigi Genome sequencing and assembly.</title>
        <authorList>
            <person name="Almutairi H."/>
            <person name="Gatherer D."/>
        </authorList>
    </citation>
    <scope>NUCLEOTIDE SEQUENCE [LARGE SCALE GENOMIC DNA]</scope>
    <source>
        <strain evidence="3 4">C119</strain>
    </source>
</reference>
<dbReference type="KEGG" id="phet:94292468"/>
<feature type="compositionally biased region" description="Low complexity" evidence="2">
    <location>
        <begin position="2344"/>
        <end position="2359"/>
    </location>
</feature>